<gene>
    <name evidence="4" type="ordered locus">Spith_2003</name>
</gene>
<dbReference type="EMBL" id="CP002903">
    <property type="protein sequence ID" value="AEJ62261.1"/>
    <property type="molecule type" value="Genomic_DNA"/>
</dbReference>
<dbReference type="Proteomes" id="UP000007254">
    <property type="component" value="Chromosome"/>
</dbReference>
<dbReference type="KEGG" id="stq:Spith_2003"/>
<feature type="coiled-coil region" evidence="3">
    <location>
        <begin position="122"/>
        <end position="163"/>
    </location>
</feature>
<evidence type="ECO:0000256" key="2">
    <source>
        <dbReference type="ARBA" id="ARBA00023054"/>
    </source>
</evidence>
<proteinExistence type="predicted"/>
<dbReference type="RefSeq" id="WP_014625581.1">
    <property type="nucleotide sequence ID" value="NC_017583.1"/>
</dbReference>
<dbReference type="GO" id="GO:1990961">
    <property type="term" value="P:xenobiotic detoxification by transmembrane export across the plasma membrane"/>
    <property type="evidence" value="ECO:0007669"/>
    <property type="project" value="InterPro"/>
</dbReference>
<dbReference type="HOGENOM" id="CLU_976292_0_0_12"/>
<sequence>MRRLIIPLTLLFAACSAEHGWYTGIVEGTQYLLSSPVAERLVALEVQEGDEVEEDQILARLDHTALDLKITALEAQLEQLVYQDEELEARIRQAAEMRDYLRTTYERNKTLLEAQAVSPQTVDELASRLSNQEAELAALQARKKALHAQRKALQAELEGLELQRTRTLIAAPAAGIVEEVFYDVGEMVPSFSPVVEVADLAHVYTTVYVEERTLARIQPGQEVRVRTVLDERTGTVVKLPTKAEFSPKEVRTPETREALVYGVKVLIPNDDLVVKIGMPVEVSFQ</sequence>
<name>G0GEC4_WINT7</name>
<dbReference type="GO" id="GO:1990195">
    <property type="term" value="C:macrolide transmembrane transporter complex"/>
    <property type="evidence" value="ECO:0007669"/>
    <property type="project" value="InterPro"/>
</dbReference>
<evidence type="ECO:0000256" key="1">
    <source>
        <dbReference type="ARBA" id="ARBA00004196"/>
    </source>
</evidence>
<dbReference type="Gene3D" id="6.10.140.1990">
    <property type="match status" value="1"/>
</dbReference>
<dbReference type="GO" id="GO:0030313">
    <property type="term" value="C:cell envelope"/>
    <property type="evidence" value="ECO:0007669"/>
    <property type="project" value="UniProtKB-SubCell"/>
</dbReference>
<keyword evidence="2 3" id="KW-0175">Coiled coil</keyword>
<dbReference type="OrthoDB" id="9778236at2"/>
<evidence type="ECO:0000256" key="3">
    <source>
        <dbReference type="SAM" id="Coils"/>
    </source>
</evidence>
<dbReference type="AlphaFoldDB" id="G0GEC4"/>
<dbReference type="PROSITE" id="PS51257">
    <property type="entry name" value="PROKAR_LIPOPROTEIN"/>
    <property type="match status" value="1"/>
</dbReference>
<protein>
    <submittedName>
        <fullName evidence="4">Secretion protein HlyD family protein</fullName>
    </submittedName>
</protein>
<dbReference type="InterPro" id="IPR030190">
    <property type="entry name" value="MacA_alpha-hairpin_sf"/>
</dbReference>
<dbReference type="Gene3D" id="2.40.50.100">
    <property type="match status" value="1"/>
</dbReference>
<dbReference type="InterPro" id="IPR050465">
    <property type="entry name" value="UPF0194_transport"/>
</dbReference>
<evidence type="ECO:0000313" key="5">
    <source>
        <dbReference type="Proteomes" id="UP000007254"/>
    </source>
</evidence>
<dbReference type="STRING" id="869211.Spith_2003"/>
<organism evidence="4 5">
    <name type="scientific">Winmispira thermophila (strain ATCC 700085 / DSM 6578 / Z-1203)</name>
    <name type="common">Spirochaeta thermophila</name>
    <dbReference type="NCBI Taxonomy" id="869211"/>
    <lineage>
        <taxon>Bacteria</taxon>
        <taxon>Pseudomonadati</taxon>
        <taxon>Spirochaetota</taxon>
        <taxon>Spirochaetia</taxon>
        <taxon>Winmispirales</taxon>
        <taxon>Winmispiraceae</taxon>
        <taxon>Winmispira</taxon>
    </lineage>
</organism>
<keyword evidence="5" id="KW-1185">Reference proteome</keyword>
<dbReference type="PANTHER" id="PTHR32347:SF23">
    <property type="entry name" value="BLL5650 PROTEIN"/>
    <property type="match status" value="1"/>
</dbReference>
<dbReference type="GO" id="GO:0019898">
    <property type="term" value="C:extrinsic component of membrane"/>
    <property type="evidence" value="ECO:0007669"/>
    <property type="project" value="InterPro"/>
</dbReference>
<feature type="coiled-coil region" evidence="3">
    <location>
        <begin position="70"/>
        <end position="97"/>
    </location>
</feature>
<dbReference type="PANTHER" id="PTHR32347">
    <property type="entry name" value="EFFLUX SYSTEM COMPONENT YKNX-RELATED"/>
    <property type="match status" value="1"/>
</dbReference>
<comment type="subcellular location">
    <subcellularLocation>
        <location evidence="1">Cell envelope</location>
    </subcellularLocation>
</comment>
<dbReference type="SUPFAM" id="SSF111369">
    <property type="entry name" value="HlyD-like secretion proteins"/>
    <property type="match status" value="1"/>
</dbReference>
<accession>G0GEC4</accession>
<reference evidence="4 5" key="1">
    <citation type="submission" date="2011-06" db="EMBL/GenBank/DDBJ databases">
        <title>The complete genome of Spirochaeta thermophila DSM 6578.</title>
        <authorList>
            <consortium name="US DOE Joint Genome Institute (JGI-PGF)"/>
            <person name="Lucas S."/>
            <person name="Lapidus A."/>
            <person name="Bruce D."/>
            <person name="Goodwin L."/>
            <person name="Pitluck S."/>
            <person name="Peters L."/>
            <person name="Kyrpides N."/>
            <person name="Mavromatis K."/>
            <person name="Ivanova N."/>
            <person name="Mikailova N."/>
            <person name="Pagani I."/>
            <person name="Chertkov O."/>
            <person name="Detter J.C."/>
            <person name="Tapia R."/>
            <person name="Han C."/>
            <person name="Land M."/>
            <person name="Hauser L."/>
            <person name="Markowitz V."/>
            <person name="Cheng J.-F."/>
            <person name="Hugenholtz P."/>
            <person name="Woyke T."/>
            <person name="Wu D."/>
            <person name="Spring S."/>
            <person name="Merkhoffer B."/>
            <person name="Schneider S."/>
            <person name="Klenk H.-P."/>
            <person name="Eisen J.A."/>
        </authorList>
    </citation>
    <scope>NUCLEOTIDE SEQUENCE [LARGE SCALE GENOMIC DNA]</scope>
    <source>
        <strain evidence="5">ATCC 700085 / DSM 6578 / Z-1203</strain>
    </source>
</reference>
<evidence type="ECO:0000313" key="4">
    <source>
        <dbReference type="EMBL" id="AEJ62261.1"/>
    </source>
</evidence>
<dbReference type="Gene3D" id="2.40.30.170">
    <property type="match status" value="1"/>
</dbReference>